<reference evidence="8 9" key="1">
    <citation type="journal article" date="2013" name="BMC Genomics">
        <title>The miniature genome of a carnivorous plant Genlisea aurea contains a low number of genes and short non-coding sequences.</title>
        <authorList>
            <person name="Leushkin E.V."/>
            <person name="Sutormin R.A."/>
            <person name="Nabieva E.R."/>
            <person name="Penin A.A."/>
            <person name="Kondrashov A.S."/>
            <person name="Logacheva M.D."/>
        </authorList>
    </citation>
    <scope>NUCLEOTIDE SEQUENCE [LARGE SCALE GENOMIC DNA]</scope>
</reference>
<feature type="compositionally biased region" description="Polar residues" evidence="6">
    <location>
        <begin position="44"/>
        <end position="54"/>
    </location>
</feature>
<feature type="region of interest" description="Disordered" evidence="6">
    <location>
        <begin position="1"/>
        <end position="77"/>
    </location>
</feature>
<keyword evidence="4" id="KW-0862">Zinc</keyword>
<dbReference type="SMART" id="SM00154">
    <property type="entry name" value="ZnF_AN1"/>
    <property type="match status" value="1"/>
</dbReference>
<dbReference type="InterPro" id="IPR035896">
    <property type="entry name" value="AN1-like_Znf"/>
</dbReference>
<dbReference type="GO" id="GO:0008270">
    <property type="term" value="F:zinc ion binding"/>
    <property type="evidence" value="ECO:0007669"/>
    <property type="project" value="UniProtKB-KW"/>
</dbReference>
<dbReference type="FunFam" id="4.10.1110.10:FF:000001">
    <property type="entry name" value="Zinc finger AN1-type containing 6"/>
    <property type="match status" value="1"/>
</dbReference>
<dbReference type="Pfam" id="PF01428">
    <property type="entry name" value="zf-AN1"/>
    <property type="match status" value="1"/>
</dbReference>
<proteinExistence type="predicted"/>
<organism evidence="8 9">
    <name type="scientific">Genlisea aurea</name>
    <dbReference type="NCBI Taxonomy" id="192259"/>
    <lineage>
        <taxon>Eukaryota</taxon>
        <taxon>Viridiplantae</taxon>
        <taxon>Streptophyta</taxon>
        <taxon>Embryophyta</taxon>
        <taxon>Tracheophyta</taxon>
        <taxon>Spermatophyta</taxon>
        <taxon>Magnoliopsida</taxon>
        <taxon>eudicotyledons</taxon>
        <taxon>Gunneridae</taxon>
        <taxon>Pentapetalae</taxon>
        <taxon>asterids</taxon>
        <taxon>lamiids</taxon>
        <taxon>Lamiales</taxon>
        <taxon>Lentibulariaceae</taxon>
        <taxon>Genlisea</taxon>
    </lineage>
</organism>
<comment type="function">
    <text evidence="1">May be involved in environmental stress response.</text>
</comment>
<evidence type="ECO:0000256" key="4">
    <source>
        <dbReference type="ARBA" id="ARBA00022833"/>
    </source>
</evidence>
<feature type="compositionally biased region" description="Basic and acidic residues" evidence="6">
    <location>
        <begin position="1"/>
        <end position="15"/>
    </location>
</feature>
<dbReference type="PANTHER" id="PTHR10634:SF148">
    <property type="entry name" value="AN1-LIKE ZINC FINGER PROTEIN"/>
    <property type="match status" value="1"/>
</dbReference>
<dbReference type="PROSITE" id="PS51039">
    <property type="entry name" value="ZF_AN1"/>
    <property type="match status" value="1"/>
</dbReference>
<keyword evidence="2" id="KW-0479">Metal-binding</keyword>
<dbReference type="OrthoDB" id="428577at2759"/>
<dbReference type="AlphaFoldDB" id="S8CHZ2"/>
<evidence type="ECO:0000256" key="5">
    <source>
        <dbReference type="PROSITE-ProRule" id="PRU00449"/>
    </source>
</evidence>
<comment type="caution">
    <text evidence="8">The sequence shown here is derived from an EMBL/GenBank/DDBJ whole genome shotgun (WGS) entry which is preliminary data.</text>
</comment>
<evidence type="ECO:0000256" key="6">
    <source>
        <dbReference type="SAM" id="MobiDB-lite"/>
    </source>
</evidence>
<evidence type="ECO:0000256" key="2">
    <source>
        <dbReference type="ARBA" id="ARBA00022723"/>
    </source>
</evidence>
<sequence>REKEETDLKAPETRSRCSPLPISSHPHIAVSRSMDIPDLDVSGGSETRISSASSAEKPDLESLVEKHAGSKRPREEATRCSGSGCRKRVGLIGFRCRCGDLFCSEHRYSDRHDCNYDYKKAGREAISKENPVIKACKLVKI</sequence>
<evidence type="ECO:0000256" key="3">
    <source>
        <dbReference type="ARBA" id="ARBA00022771"/>
    </source>
</evidence>
<evidence type="ECO:0000259" key="7">
    <source>
        <dbReference type="PROSITE" id="PS51039"/>
    </source>
</evidence>
<dbReference type="Proteomes" id="UP000015453">
    <property type="component" value="Unassembled WGS sequence"/>
</dbReference>
<dbReference type="PANTHER" id="PTHR10634">
    <property type="entry name" value="AN1-TYPE ZINC FINGER PROTEIN"/>
    <property type="match status" value="1"/>
</dbReference>
<dbReference type="Gene3D" id="4.10.1110.10">
    <property type="entry name" value="AN1-like Zinc finger"/>
    <property type="match status" value="1"/>
</dbReference>
<accession>S8CHZ2</accession>
<dbReference type="GO" id="GO:0016567">
    <property type="term" value="P:protein ubiquitination"/>
    <property type="evidence" value="ECO:0007669"/>
    <property type="project" value="TreeGrafter"/>
</dbReference>
<evidence type="ECO:0000313" key="9">
    <source>
        <dbReference type="Proteomes" id="UP000015453"/>
    </source>
</evidence>
<feature type="non-terminal residue" evidence="8">
    <location>
        <position position="1"/>
    </location>
</feature>
<dbReference type="SUPFAM" id="SSF118310">
    <property type="entry name" value="AN1-like Zinc finger"/>
    <property type="match status" value="1"/>
</dbReference>
<gene>
    <name evidence="8" type="ORF">M569_10515</name>
</gene>
<dbReference type="GO" id="GO:0004842">
    <property type="term" value="F:ubiquitin-protein transferase activity"/>
    <property type="evidence" value="ECO:0007669"/>
    <property type="project" value="TreeGrafter"/>
</dbReference>
<dbReference type="InterPro" id="IPR000058">
    <property type="entry name" value="Znf_AN1"/>
</dbReference>
<evidence type="ECO:0000313" key="8">
    <source>
        <dbReference type="EMBL" id="EPS64266.1"/>
    </source>
</evidence>
<dbReference type="EMBL" id="AUSU01004938">
    <property type="protein sequence ID" value="EPS64266.1"/>
    <property type="molecule type" value="Genomic_DNA"/>
</dbReference>
<keyword evidence="9" id="KW-1185">Reference proteome</keyword>
<name>S8CHZ2_9LAMI</name>
<feature type="domain" description="AN1-type" evidence="7">
    <location>
        <begin position="74"/>
        <end position="122"/>
    </location>
</feature>
<dbReference type="InterPro" id="IPR050652">
    <property type="entry name" value="AN1_A20_ZnFinger"/>
</dbReference>
<evidence type="ECO:0000256" key="1">
    <source>
        <dbReference type="ARBA" id="ARBA00003732"/>
    </source>
</evidence>
<protein>
    <recommendedName>
        <fullName evidence="7">AN1-type domain-containing protein</fullName>
    </recommendedName>
</protein>
<keyword evidence="3 5" id="KW-0863">Zinc-finger</keyword>
<feature type="compositionally biased region" description="Basic and acidic residues" evidence="6">
    <location>
        <begin position="56"/>
        <end position="77"/>
    </location>
</feature>